<proteinExistence type="predicted"/>
<dbReference type="AlphaFoldDB" id="A0AAW2JIB9"/>
<gene>
    <name evidence="1" type="ORF">Sangu_3232800</name>
</gene>
<reference evidence="1" key="2">
    <citation type="journal article" date="2024" name="Plant">
        <title>Genomic evolution and insights into agronomic trait innovations of Sesamum species.</title>
        <authorList>
            <person name="Miao H."/>
            <person name="Wang L."/>
            <person name="Qu L."/>
            <person name="Liu H."/>
            <person name="Sun Y."/>
            <person name="Le M."/>
            <person name="Wang Q."/>
            <person name="Wei S."/>
            <person name="Zheng Y."/>
            <person name="Lin W."/>
            <person name="Duan Y."/>
            <person name="Cao H."/>
            <person name="Xiong S."/>
            <person name="Wang X."/>
            <person name="Wei L."/>
            <person name="Li C."/>
            <person name="Ma Q."/>
            <person name="Ju M."/>
            <person name="Zhao R."/>
            <person name="Li G."/>
            <person name="Mu C."/>
            <person name="Tian Q."/>
            <person name="Mei H."/>
            <person name="Zhang T."/>
            <person name="Gao T."/>
            <person name="Zhang H."/>
        </authorList>
    </citation>
    <scope>NUCLEOTIDE SEQUENCE</scope>
    <source>
        <strain evidence="1">G01</strain>
    </source>
</reference>
<dbReference type="EMBL" id="JACGWK010000987">
    <property type="protein sequence ID" value="KAL0293688.1"/>
    <property type="molecule type" value="Genomic_DNA"/>
</dbReference>
<accession>A0AAW2JIB9</accession>
<protein>
    <submittedName>
        <fullName evidence="1">Uncharacterized protein</fullName>
    </submittedName>
</protein>
<name>A0AAW2JIB9_9LAMI</name>
<reference evidence="1" key="1">
    <citation type="submission" date="2020-06" db="EMBL/GenBank/DDBJ databases">
        <authorList>
            <person name="Li T."/>
            <person name="Hu X."/>
            <person name="Zhang T."/>
            <person name="Song X."/>
            <person name="Zhang H."/>
            <person name="Dai N."/>
            <person name="Sheng W."/>
            <person name="Hou X."/>
            <person name="Wei L."/>
        </authorList>
    </citation>
    <scope>NUCLEOTIDE SEQUENCE</scope>
    <source>
        <strain evidence="1">G01</strain>
        <tissue evidence="1">Leaf</tissue>
    </source>
</reference>
<comment type="caution">
    <text evidence="1">The sequence shown here is derived from an EMBL/GenBank/DDBJ whole genome shotgun (WGS) entry which is preliminary data.</text>
</comment>
<organism evidence="1">
    <name type="scientific">Sesamum angustifolium</name>
    <dbReference type="NCBI Taxonomy" id="2727405"/>
    <lineage>
        <taxon>Eukaryota</taxon>
        <taxon>Viridiplantae</taxon>
        <taxon>Streptophyta</taxon>
        <taxon>Embryophyta</taxon>
        <taxon>Tracheophyta</taxon>
        <taxon>Spermatophyta</taxon>
        <taxon>Magnoliopsida</taxon>
        <taxon>eudicotyledons</taxon>
        <taxon>Gunneridae</taxon>
        <taxon>Pentapetalae</taxon>
        <taxon>asterids</taxon>
        <taxon>lamiids</taxon>
        <taxon>Lamiales</taxon>
        <taxon>Pedaliaceae</taxon>
        <taxon>Sesamum</taxon>
    </lineage>
</organism>
<sequence>MANSNNDGVHESYEGDFSILAASRHVPPADPTLGDALVPTPAPGQVPGPVLRQFIIETINSTICGSQASRAGLSSQVKRGGIPGN</sequence>
<evidence type="ECO:0000313" key="1">
    <source>
        <dbReference type="EMBL" id="KAL0293688.1"/>
    </source>
</evidence>